<proteinExistence type="predicted"/>
<protein>
    <submittedName>
        <fullName evidence="1">Uncharacterized protein</fullName>
    </submittedName>
</protein>
<dbReference type="InterPro" id="IPR029033">
    <property type="entry name" value="His_PPase_superfam"/>
</dbReference>
<dbReference type="EMBL" id="CAJGYM010000012">
    <property type="protein sequence ID" value="CAD6189897.1"/>
    <property type="molecule type" value="Genomic_DNA"/>
</dbReference>
<organism evidence="1 2">
    <name type="scientific">Caenorhabditis auriculariae</name>
    <dbReference type="NCBI Taxonomy" id="2777116"/>
    <lineage>
        <taxon>Eukaryota</taxon>
        <taxon>Metazoa</taxon>
        <taxon>Ecdysozoa</taxon>
        <taxon>Nematoda</taxon>
        <taxon>Chromadorea</taxon>
        <taxon>Rhabditida</taxon>
        <taxon>Rhabditina</taxon>
        <taxon>Rhabditomorpha</taxon>
        <taxon>Rhabditoidea</taxon>
        <taxon>Rhabditidae</taxon>
        <taxon>Peloderinae</taxon>
        <taxon>Caenorhabditis</taxon>
    </lineage>
</organism>
<reference evidence="1" key="1">
    <citation type="submission" date="2020-10" db="EMBL/GenBank/DDBJ databases">
        <authorList>
            <person name="Kikuchi T."/>
        </authorList>
    </citation>
    <scope>NUCLEOTIDE SEQUENCE</scope>
    <source>
        <strain evidence="1">NKZ352</strain>
    </source>
</reference>
<dbReference type="OrthoDB" id="414418at2759"/>
<accession>A0A8S1H380</accession>
<keyword evidence="2" id="KW-1185">Reference proteome</keyword>
<evidence type="ECO:0000313" key="2">
    <source>
        <dbReference type="Proteomes" id="UP000835052"/>
    </source>
</evidence>
<dbReference type="AlphaFoldDB" id="A0A8S1H380"/>
<comment type="caution">
    <text evidence="1">The sequence shown here is derived from an EMBL/GenBank/DDBJ whole genome shotgun (WGS) entry which is preliminary data.</text>
</comment>
<sequence length="312" mass="34509">MTSNVKRAISSDLLLRNSFSGMSEITSKSTRLMDSAAFGHYKPLGPPARFFGDEVVVVRHSETIAEVFGDWVQLSKMDDNFYFPFDLNVPVQIPRRPNMVKSYQADPPLSEMGKITAQLIARELRERGATPNYVYCAPDLASLETASAIQKFLGSRCGKLRVEPELSTLHGSSHVFFDKNSLSELGYQLDPTYEPLRKINAPLSATQVVSNIRRAFFEVTNTEKLVLIVTDSLATRIISSVVEGSNYMISGSLENQREAATAMFPPLSSLVAFKENGPGRRTFEESDVLLRPLTSIGGSNDIVIPESTLYAK</sequence>
<name>A0A8S1H380_9PELO</name>
<dbReference type="InterPro" id="IPR051710">
    <property type="entry name" value="Phosphatase_SH3-domain"/>
</dbReference>
<dbReference type="PANTHER" id="PTHR16469:SF23">
    <property type="entry name" value="HISTIDINE KINASE"/>
    <property type="match status" value="1"/>
</dbReference>
<gene>
    <name evidence="1" type="ORF">CAUJ_LOCUS5816</name>
</gene>
<evidence type="ECO:0000313" key="1">
    <source>
        <dbReference type="EMBL" id="CAD6189897.1"/>
    </source>
</evidence>
<dbReference type="PANTHER" id="PTHR16469">
    <property type="entry name" value="UBIQUITIN-ASSOCIATED AND SH3 DOMAIN-CONTAINING BA-RELATED"/>
    <property type="match status" value="1"/>
</dbReference>
<dbReference type="GO" id="GO:0016791">
    <property type="term" value="F:phosphatase activity"/>
    <property type="evidence" value="ECO:0007669"/>
    <property type="project" value="UniProtKB-ARBA"/>
</dbReference>
<dbReference type="CDD" id="cd07040">
    <property type="entry name" value="HP"/>
    <property type="match status" value="1"/>
</dbReference>
<dbReference type="Proteomes" id="UP000835052">
    <property type="component" value="Unassembled WGS sequence"/>
</dbReference>
<dbReference type="Gene3D" id="3.40.50.1240">
    <property type="entry name" value="Phosphoglycerate mutase-like"/>
    <property type="match status" value="1"/>
</dbReference>
<dbReference type="SUPFAM" id="SSF53254">
    <property type="entry name" value="Phosphoglycerate mutase-like"/>
    <property type="match status" value="1"/>
</dbReference>